<evidence type="ECO:0000256" key="8">
    <source>
        <dbReference type="SAM" id="Phobius"/>
    </source>
</evidence>
<evidence type="ECO:0000313" key="10">
    <source>
        <dbReference type="EMBL" id="NMD86414.1"/>
    </source>
</evidence>
<dbReference type="PANTHER" id="PTHR43568:SF1">
    <property type="entry name" value="P PROTEIN"/>
    <property type="match status" value="1"/>
</dbReference>
<dbReference type="Proteomes" id="UP000245959">
    <property type="component" value="Unassembled WGS sequence"/>
</dbReference>
<feature type="transmembrane region" description="Helical" evidence="8">
    <location>
        <begin position="275"/>
        <end position="297"/>
    </location>
</feature>
<keyword evidence="6 8" id="KW-1133">Transmembrane helix</keyword>
<reference evidence="10 13" key="2">
    <citation type="submission" date="2020-04" db="EMBL/GenBank/DDBJ databases">
        <authorList>
            <person name="Hitch T.C.A."/>
            <person name="Wylensek D."/>
            <person name="Clavel T."/>
        </authorList>
    </citation>
    <scope>NUCLEOTIDE SEQUENCE [LARGE SCALE GENOMIC DNA]</scope>
    <source>
        <strain evidence="10 13">COR2-253-APC-1A</strain>
    </source>
</reference>
<feature type="transmembrane region" description="Helical" evidence="8">
    <location>
        <begin position="52"/>
        <end position="75"/>
    </location>
</feature>
<feature type="transmembrane region" description="Helical" evidence="8">
    <location>
        <begin position="409"/>
        <end position="430"/>
    </location>
</feature>
<feature type="transmembrane region" description="Helical" evidence="8">
    <location>
        <begin position="332"/>
        <end position="348"/>
    </location>
</feature>
<evidence type="ECO:0000256" key="1">
    <source>
        <dbReference type="ARBA" id="ARBA00004651"/>
    </source>
</evidence>
<feature type="transmembrane region" description="Helical" evidence="8">
    <location>
        <begin position="87"/>
        <end position="104"/>
    </location>
</feature>
<comment type="caution">
    <text evidence="11">The sequence shown here is derived from an EMBL/GenBank/DDBJ whole genome shotgun (WGS) entry which is preliminary data.</text>
</comment>
<comment type="subcellular location">
    <subcellularLocation>
        <location evidence="1">Cell membrane</location>
        <topology evidence="1">Multi-pass membrane protein</topology>
    </subcellularLocation>
</comment>
<dbReference type="InterPro" id="IPR004680">
    <property type="entry name" value="Cit_transptr-like_dom"/>
</dbReference>
<sequence>MIAGIVIFVLAYIAIASEKIDKTIAAMLGAGLMVVFKVAGFNDMLGKVDLNVLGLLVGMMIIVNIMATTGVFEYLAVQIARQTKGNGVLVTVEFLLATAIVSAFMDNVTTVILMAPVTILITQLLGLPTVPILILEAIFSNIGGTATLIGDPPNILIGASCGLSFNDFLINLTPIIVVITLAILGIVVVFMGKRLRSNPEAVAQVQLTEPRLAILDAGRLKGSLIVFAFVLLGFFTSRLIHLEPGLIAICGAFIMALVCRVELAHMLEKVEWNTILFFCGLFMMVGALEINGVFTMLGHGMVELTKGNFALTMMVILWGAAILSAVIDNIPLVISMIPLINSIVPVFARQMGIEADTEAIRAQISEPLFWSLALGACLGGNGTLIGASANVVISQIARKNRYKLTFKDFTCYGAPLMLISTFLSMIYLYLRYIHKW</sequence>
<evidence type="ECO:0000313" key="11">
    <source>
        <dbReference type="EMBL" id="PVY38420.1"/>
    </source>
</evidence>
<dbReference type="EMBL" id="QEKH01000026">
    <property type="protein sequence ID" value="PVY38420.1"/>
    <property type="molecule type" value="Genomic_DNA"/>
</dbReference>
<feature type="transmembrane region" description="Helical" evidence="8">
    <location>
        <begin position="368"/>
        <end position="397"/>
    </location>
</feature>
<evidence type="ECO:0000259" key="9">
    <source>
        <dbReference type="Pfam" id="PF03600"/>
    </source>
</evidence>
<feature type="transmembrane region" description="Helical" evidence="8">
    <location>
        <begin position="220"/>
        <end position="240"/>
    </location>
</feature>
<evidence type="ECO:0000256" key="6">
    <source>
        <dbReference type="ARBA" id="ARBA00022989"/>
    </source>
</evidence>
<dbReference type="AlphaFoldDB" id="A0A2U1APR4"/>
<name>A0A2U1APR4_9BACT</name>
<organism evidence="11 12">
    <name type="scientific">Victivallis vadensis</name>
    <dbReference type="NCBI Taxonomy" id="172901"/>
    <lineage>
        <taxon>Bacteria</taxon>
        <taxon>Pseudomonadati</taxon>
        <taxon>Lentisphaerota</taxon>
        <taxon>Lentisphaeria</taxon>
        <taxon>Victivallales</taxon>
        <taxon>Victivallaceae</taxon>
        <taxon>Victivallis</taxon>
    </lineage>
</organism>
<dbReference type="GO" id="GO:0005886">
    <property type="term" value="C:plasma membrane"/>
    <property type="evidence" value="ECO:0007669"/>
    <property type="project" value="UniProtKB-SubCell"/>
</dbReference>
<feature type="transmembrane region" description="Helical" evidence="8">
    <location>
        <begin position="246"/>
        <end position="263"/>
    </location>
</feature>
<dbReference type="InterPro" id="IPR000802">
    <property type="entry name" value="Arsenical_pump_ArsB"/>
</dbReference>
<keyword evidence="5 8" id="KW-0812">Transmembrane</keyword>
<feature type="transmembrane region" description="Helical" evidence="8">
    <location>
        <begin position="309"/>
        <end position="327"/>
    </location>
</feature>
<protein>
    <submittedName>
        <fullName evidence="10">ArsB/NhaD family transporter</fullName>
    </submittedName>
    <submittedName>
        <fullName evidence="11">Putative tyrosine transporter P-protein</fullName>
    </submittedName>
</protein>
<dbReference type="CDD" id="cd01116">
    <property type="entry name" value="P_permease"/>
    <property type="match status" value="1"/>
</dbReference>
<evidence type="ECO:0000313" key="12">
    <source>
        <dbReference type="Proteomes" id="UP000245959"/>
    </source>
</evidence>
<evidence type="ECO:0000256" key="5">
    <source>
        <dbReference type="ARBA" id="ARBA00022692"/>
    </source>
</evidence>
<evidence type="ECO:0000256" key="2">
    <source>
        <dbReference type="ARBA" id="ARBA00009843"/>
    </source>
</evidence>
<evidence type="ECO:0000256" key="4">
    <source>
        <dbReference type="ARBA" id="ARBA00022475"/>
    </source>
</evidence>
<evidence type="ECO:0000256" key="7">
    <source>
        <dbReference type="ARBA" id="ARBA00023136"/>
    </source>
</evidence>
<reference evidence="11 12" key="1">
    <citation type="submission" date="2018-04" db="EMBL/GenBank/DDBJ databases">
        <title>Genomic Encyclopedia of Type Strains, Phase IV (KMG-IV): sequencing the most valuable type-strain genomes for metagenomic binning, comparative biology and taxonomic classification.</title>
        <authorList>
            <person name="Goeker M."/>
        </authorList>
    </citation>
    <scope>NUCLEOTIDE SEQUENCE [LARGE SCALE GENOMIC DNA]</scope>
    <source>
        <strain evidence="11 12">DSM 14823</strain>
    </source>
</reference>
<comment type="similarity">
    <text evidence="2">Belongs to the CitM (TC 2.A.11) transporter family.</text>
</comment>
<evidence type="ECO:0000256" key="3">
    <source>
        <dbReference type="ARBA" id="ARBA00022448"/>
    </source>
</evidence>
<gene>
    <name evidence="11" type="ORF">C8D82_12613</name>
    <name evidence="10" type="ORF">HF882_07435</name>
</gene>
<dbReference type="PRINTS" id="PR00758">
    <property type="entry name" value="ARSENICPUMP"/>
</dbReference>
<dbReference type="GO" id="GO:0015105">
    <property type="term" value="F:arsenite transmembrane transporter activity"/>
    <property type="evidence" value="ECO:0007669"/>
    <property type="project" value="InterPro"/>
</dbReference>
<dbReference type="GeneID" id="78296326"/>
<feature type="transmembrane region" description="Helical" evidence="8">
    <location>
        <begin position="111"/>
        <end position="134"/>
    </location>
</feature>
<keyword evidence="7 8" id="KW-0472">Membrane</keyword>
<dbReference type="InterPro" id="IPR051475">
    <property type="entry name" value="Diverse_Ion_Transporter"/>
</dbReference>
<dbReference type="Pfam" id="PF03600">
    <property type="entry name" value="CitMHS"/>
    <property type="match status" value="1"/>
</dbReference>
<keyword evidence="4" id="KW-1003">Cell membrane</keyword>
<feature type="transmembrane region" description="Helical" evidence="8">
    <location>
        <begin position="168"/>
        <end position="190"/>
    </location>
</feature>
<accession>A0A2U1APR4</accession>
<dbReference type="RefSeq" id="WP_116885039.1">
    <property type="nucleotide sequence ID" value="NZ_CAJKCJ010000047.1"/>
</dbReference>
<dbReference type="Proteomes" id="UP000576225">
    <property type="component" value="Unassembled WGS sequence"/>
</dbReference>
<dbReference type="EMBL" id="JABAEW010000011">
    <property type="protein sequence ID" value="NMD86414.1"/>
    <property type="molecule type" value="Genomic_DNA"/>
</dbReference>
<dbReference type="PANTHER" id="PTHR43568">
    <property type="entry name" value="P PROTEIN"/>
    <property type="match status" value="1"/>
</dbReference>
<feature type="transmembrane region" description="Helical" evidence="8">
    <location>
        <begin position="26"/>
        <end position="45"/>
    </location>
</feature>
<keyword evidence="12" id="KW-1185">Reference proteome</keyword>
<feature type="domain" description="Citrate transporter-like" evidence="9">
    <location>
        <begin position="12"/>
        <end position="374"/>
    </location>
</feature>
<proteinExistence type="inferred from homology"/>
<evidence type="ECO:0000313" key="13">
    <source>
        <dbReference type="Proteomes" id="UP000576225"/>
    </source>
</evidence>
<keyword evidence="3" id="KW-0813">Transport</keyword>